<dbReference type="Proteomes" id="UP000887565">
    <property type="component" value="Unplaced"/>
</dbReference>
<protein>
    <submittedName>
        <fullName evidence="3">Uncharacterized protein</fullName>
    </submittedName>
</protein>
<organism evidence="2 3">
    <name type="scientific">Romanomermis culicivorax</name>
    <name type="common">Nematode worm</name>
    <dbReference type="NCBI Taxonomy" id="13658"/>
    <lineage>
        <taxon>Eukaryota</taxon>
        <taxon>Metazoa</taxon>
        <taxon>Ecdysozoa</taxon>
        <taxon>Nematoda</taxon>
        <taxon>Enoplea</taxon>
        <taxon>Dorylaimia</taxon>
        <taxon>Mermithida</taxon>
        <taxon>Mermithoidea</taxon>
        <taxon>Mermithidae</taxon>
        <taxon>Romanomermis</taxon>
    </lineage>
</organism>
<accession>A0A915IS24</accession>
<keyword evidence="2" id="KW-1185">Reference proteome</keyword>
<dbReference type="WBParaSite" id="nRc.2.0.1.t16179-RA">
    <property type="protein sequence ID" value="nRc.2.0.1.t16179-RA"/>
    <property type="gene ID" value="nRc.2.0.1.g16179"/>
</dbReference>
<evidence type="ECO:0000313" key="3">
    <source>
        <dbReference type="WBParaSite" id="nRc.2.0.1.t16179-RA"/>
    </source>
</evidence>
<name>A0A915IS24_ROMCU</name>
<sequence length="61" mass="6600">MRLQSGYVTTSIKDEAPTITLKNNLKIPKPAPRMKKAPAPKRAKSEKSGKQPAGAAKPMLQ</sequence>
<proteinExistence type="predicted"/>
<dbReference type="AlphaFoldDB" id="A0A915IS24"/>
<feature type="region of interest" description="Disordered" evidence="1">
    <location>
        <begin position="24"/>
        <end position="61"/>
    </location>
</feature>
<feature type="compositionally biased region" description="Basic residues" evidence="1">
    <location>
        <begin position="32"/>
        <end position="42"/>
    </location>
</feature>
<evidence type="ECO:0000256" key="1">
    <source>
        <dbReference type="SAM" id="MobiDB-lite"/>
    </source>
</evidence>
<evidence type="ECO:0000313" key="2">
    <source>
        <dbReference type="Proteomes" id="UP000887565"/>
    </source>
</evidence>
<reference evidence="3" key="1">
    <citation type="submission" date="2022-11" db="UniProtKB">
        <authorList>
            <consortium name="WormBaseParasite"/>
        </authorList>
    </citation>
    <scope>IDENTIFICATION</scope>
</reference>